<dbReference type="RefSeq" id="WP_007472796.1">
    <property type="nucleotide sequence ID" value="NZ_ABCJ01000001.1"/>
</dbReference>
<evidence type="ECO:0000313" key="3">
    <source>
        <dbReference type="EMBL" id="EDM24141.1"/>
    </source>
</evidence>
<dbReference type="InterPro" id="IPR032816">
    <property type="entry name" value="VTT_dom"/>
</dbReference>
<gene>
    <name evidence="3" type="ORF">CMTB2_01458</name>
</gene>
<dbReference type="Proteomes" id="UP000003288">
    <property type="component" value="Unassembled WGS sequence"/>
</dbReference>
<reference evidence="3 4" key="1">
    <citation type="journal article" date="2011" name="Stand. Genomic Sci.">
        <title>Draft genome sequence of Caminibacter mediatlanticus strain TB-2, an epsilonproteobacterium isolated from a deep-sea hydrothermal vent.</title>
        <authorList>
            <person name="Giovannelli D."/>
            <person name="Ferriera S."/>
            <person name="Johnson J."/>
            <person name="Kravitz S."/>
            <person name="Perez-Rodriguez I."/>
            <person name="Ricci J."/>
            <person name="O'Brien C."/>
            <person name="Voordeckers J.W."/>
            <person name="Bini E."/>
            <person name="Vetriani C."/>
        </authorList>
    </citation>
    <scope>NUCLEOTIDE SEQUENCE [LARGE SCALE GENOMIC DNA]</scope>
    <source>
        <strain evidence="3 4">TB-2</strain>
    </source>
</reference>
<keyword evidence="1" id="KW-0472">Membrane</keyword>
<keyword evidence="1" id="KW-0812">Transmembrane</keyword>
<sequence>MKNFFFIIGIIFIFSSFLYGFDFSSIKDFFSEENLIHLLQKYGYIILFFWSILEGETGLVMAGILSHTGHMNLWVAIVVAAIGGFIGDQIYFYLGRWNKSWILEEFHKHKRKFAKARLLLRKYGGWVIFFQRFIYGMRTIIPMTIGLVGYDAKKFAIINLISAFVWASLTIIPSYYFGEELLAILKWLKAHPYIAVIFVITVFSILYYIDKKEDK</sequence>
<feature type="transmembrane region" description="Helical" evidence="1">
    <location>
        <begin position="126"/>
        <end position="150"/>
    </location>
</feature>
<feature type="transmembrane region" description="Helical" evidence="1">
    <location>
        <begin position="73"/>
        <end position="94"/>
    </location>
</feature>
<feature type="transmembrane region" description="Helical" evidence="1">
    <location>
        <begin position="44"/>
        <end position="66"/>
    </location>
</feature>
<keyword evidence="1" id="KW-1133">Transmembrane helix</keyword>
<proteinExistence type="predicted"/>
<protein>
    <recommendedName>
        <fullName evidence="2">VTT domain-containing protein</fullName>
    </recommendedName>
</protein>
<name>A0AAI9F307_9BACT</name>
<organism evidence="3 4">
    <name type="scientific">Caminibacter mediatlanticus TB-2</name>
    <dbReference type="NCBI Taxonomy" id="391592"/>
    <lineage>
        <taxon>Bacteria</taxon>
        <taxon>Pseudomonadati</taxon>
        <taxon>Campylobacterota</taxon>
        <taxon>Epsilonproteobacteria</taxon>
        <taxon>Nautiliales</taxon>
        <taxon>Nautiliaceae</taxon>
        <taxon>Caminibacter</taxon>
    </lineage>
</organism>
<accession>A0AAI9F307</accession>
<dbReference type="PANTHER" id="PTHR42709:SF2">
    <property type="entry name" value="INNER MEMBRANE PROTEIN YOHD"/>
    <property type="match status" value="1"/>
</dbReference>
<dbReference type="InterPro" id="IPR051311">
    <property type="entry name" value="DedA_domain"/>
</dbReference>
<feature type="transmembrane region" description="Helical" evidence="1">
    <location>
        <begin position="190"/>
        <end position="209"/>
    </location>
</feature>
<feature type="domain" description="VTT" evidence="2">
    <location>
        <begin position="58"/>
        <end position="172"/>
    </location>
</feature>
<dbReference type="PANTHER" id="PTHR42709">
    <property type="entry name" value="ALKALINE PHOSPHATASE LIKE PROTEIN"/>
    <property type="match status" value="1"/>
</dbReference>
<evidence type="ECO:0000259" key="2">
    <source>
        <dbReference type="Pfam" id="PF09335"/>
    </source>
</evidence>
<evidence type="ECO:0000313" key="4">
    <source>
        <dbReference type="Proteomes" id="UP000003288"/>
    </source>
</evidence>
<feature type="transmembrane region" description="Helical" evidence="1">
    <location>
        <begin position="157"/>
        <end position="178"/>
    </location>
</feature>
<dbReference type="EMBL" id="ABCJ01000001">
    <property type="protein sequence ID" value="EDM24141.1"/>
    <property type="molecule type" value="Genomic_DNA"/>
</dbReference>
<evidence type="ECO:0000256" key="1">
    <source>
        <dbReference type="SAM" id="Phobius"/>
    </source>
</evidence>
<dbReference type="AlphaFoldDB" id="A0AAI9F307"/>
<dbReference type="Pfam" id="PF09335">
    <property type="entry name" value="VTT_dom"/>
    <property type="match status" value="1"/>
</dbReference>
<dbReference type="GO" id="GO:0005886">
    <property type="term" value="C:plasma membrane"/>
    <property type="evidence" value="ECO:0007669"/>
    <property type="project" value="TreeGrafter"/>
</dbReference>
<comment type="caution">
    <text evidence="3">The sequence shown here is derived from an EMBL/GenBank/DDBJ whole genome shotgun (WGS) entry which is preliminary data.</text>
</comment>